<keyword evidence="3" id="KW-1185">Reference proteome</keyword>
<organism evidence="2 3">
    <name type="scientific">Niveibacterium umoris</name>
    <dbReference type="NCBI Taxonomy" id="1193620"/>
    <lineage>
        <taxon>Bacteria</taxon>
        <taxon>Pseudomonadati</taxon>
        <taxon>Pseudomonadota</taxon>
        <taxon>Betaproteobacteria</taxon>
        <taxon>Rhodocyclales</taxon>
        <taxon>Rhodocyclaceae</taxon>
        <taxon>Niveibacterium</taxon>
    </lineage>
</organism>
<evidence type="ECO:0000256" key="1">
    <source>
        <dbReference type="SAM" id="Phobius"/>
    </source>
</evidence>
<dbReference type="AlphaFoldDB" id="A0A840BQT9"/>
<keyword evidence="1" id="KW-0472">Membrane</keyword>
<protein>
    <submittedName>
        <fullName evidence="2">ABC-type multidrug transport system permease subunit</fullName>
    </submittedName>
</protein>
<keyword evidence="1" id="KW-1133">Transmembrane helix</keyword>
<evidence type="ECO:0000313" key="2">
    <source>
        <dbReference type="EMBL" id="MBB4014983.1"/>
    </source>
</evidence>
<keyword evidence="1" id="KW-0812">Transmembrane</keyword>
<comment type="caution">
    <text evidence="2">The sequence shown here is derived from an EMBL/GenBank/DDBJ whole genome shotgun (WGS) entry which is preliminary data.</text>
</comment>
<dbReference type="EMBL" id="JACIET010000013">
    <property type="protein sequence ID" value="MBB4014983.1"/>
    <property type="molecule type" value="Genomic_DNA"/>
</dbReference>
<feature type="transmembrane region" description="Helical" evidence="1">
    <location>
        <begin position="58"/>
        <end position="80"/>
    </location>
</feature>
<evidence type="ECO:0000313" key="3">
    <source>
        <dbReference type="Proteomes" id="UP000561045"/>
    </source>
</evidence>
<name>A0A840BQT9_9RHOO</name>
<gene>
    <name evidence="2" type="ORF">GGR36_004351</name>
</gene>
<accession>A0A840BQT9</accession>
<dbReference type="Proteomes" id="UP000561045">
    <property type="component" value="Unassembled WGS sequence"/>
</dbReference>
<dbReference type="RefSeq" id="WP_183638637.1">
    <property type="nucleotide sequence ID" value="NZ_BAABLE010000003.1"/>
</dbReference>
<reference evidence="2 3" key="1">
    <citation type="submission" date="2020-08" db="EMBL/GenBank/DDBJ databases">
        <title>Genomic Encyclopedia of Type Strains, Phase IV (KMG-IV): sequencing the most valuable type-strain genomes for metagenomic binning, comparative biology and taxonomic classification.</title>
        <authorList>
            <person name="Goeker M."/>
        </authorList>
    </citation>
    <scope>NUCLEOTIDE SEQUENCE [LARGE SCALE GENOMIC DNA]</scope>
    <source>
        <strain evidence="2 3">DSM 106739</strain>
    </source>
</reference>
<sequence>MAAPTSSHAEQNSSGLGLGFVVALVAMLAIMIGSIYYPFPNGKHLDFWGFVALWGREILIVGLSLFVIIVMAVAWLVRLIRGKPKGERNAL</sequence>
<proteinExistence type="predicted"/>
<feature type="transmembrane region" description="Helical" evidence="1">
    <location>
        <begin position="16"/>
        <end position="38"/>
    </location>
</feature>